<feature type="transmembrane region" description="Helical" evidence="9">
    <location>
        <begin position="366"/>
        <end position="387"/>
    </location>
</feature>
<dbReference type="SUPFAM" id="SSF55874">
    <property type="entry name" value="ATPase domain of HSP90 chaperone/DNA topoisomerase II/histidine kinase"/>
    <property type="match status" value="1"/>
</dbReference>
<keyword evidence="10" id="KW-0732">Signal</keyword>
<keyword evidence="6" id="KW-0418">Kinase</keyword>
<feature type="signal peptide" evidence="10">
    <location>
        <begin position="1"/>
        <end position="28"/>
    </location>
</feature>
<evidence type="ECO:0000256" key="6">
    <source>
        <dbReference type="ARBA" id="ARBA00022777"/>
    </source>
</evidence>
<dbReference type="Pfam" id="PF00512">
    <property type="entry name" value="HisKA"/>
    <property type="match status" value="1"/>
</dbReference>
<dbReference type="Gene3D" id="3.30.565.10">
    <property type="entry name" value="Histidine kinase-like ATPase, C-terminal domain"/>
    <property type="match status" value="1"/>
</dbReference>
<keyword evidence="4" id="KW-0808">Transferase</keyword>
<dbReference type="SUPFAM" id="SSF47384">
    <property type="entry name" value="Homodimeric domain of signal transducing histidine kinase"/>
    <property type="match status" value="1"/>
</dbReference>
<feature type="transmembrane region" description="Helical" evidence="9">
    <location>
        <begin position="280"/>
        <end position="297"/>
    </location>
</feature>
<reference evidence="12 13" key="1">
    <citation type="submission" date="2023-03" db="EMBL/GenBank/DDBJ databases">
        <title>Bacillus Genome Sequencing.</title>
        <authorList>
            <person name="Dunlap C."/>
        </authorList>
    </citation>
    <scope>NUCLEOTIDE SEQUENCE [LARGE SCALE GENOMIC DNA]</scope>
    <source>
        <strain evidence="12 13">NRS-1351</strain>
    </source>
</reference>
<name>A0ABU6D6U7_9BACL</name>
<dbReference type="CDD" id="cd00082">
    <property type="entry name" value="HisKA"/>
    <property type="match status" value="1"/>
</dbReference>
<comment type="catalytic activity">
    <reaction evidence="1">
        <text>ATP + protein L-histidine = ADP + protein N-phospho-L-histidine.</text>
        <dbReference type="EC" id="2.7.13.3"/>
    </reaction>
</comment>
<evidence type="ECO:0000259" key="11">
    <source>
        <dbReference type="PROSITE" id="PS50109"/>
    </source>
</evidence>
<keyword evidence="3" id="KW-0597">Phosphoprotein</keyword>
<dbReference type="GO" id="GO:0005524">
    <property type="term" value="F:ATP binding"/>
    <property type="evidence" value="ECO:0007669"/>
    <property type="project" value="UniProtKB-KW"/>
</dbReference>
<evidence type="ECO:0000256" key="7">
    <source>
        <dbReference type="ARBA" id="ARBA00022840"/>
    </source>
</evidence>
<evidence type="ECO:0000256" key="8">
    <source>
        <dbReference type="ARBA" id="ARBA00023012"/>
    </source>
</evidence>
<comment type="caution">
    <text evidence="12">The sequence shown here is derived from an EMBL/GenBank/DDBJ whole genome shotgun (WGS) entry which is preliminary data.</text>
</comment>
<dbReference type="InterPro" id="IPR005467">
    <property type="entry name" value="His_kinase_dom"/>
</dbReference>
<evidence type="ECO:0000256" key="1">
    <source>
        <dbReference type="ARBA" id="ARBA00000085"/>
    </source>
</evidence>
<keyword evidence="9" id="KW-0812">Transmembrane</keyword>
<feature type="chain" id="PRO_5046590906" description="histidine kinase" evidence="10">
    <location>
        <begin position="29"/>
        <end position="631"/>
    </location>
</feature>
<organism evidence="12 13">
    <name type="scientific">Paenibacillus chondroitinus</name>
    <dbReference type="NCBI Taxonomy" id="59842"/>
    <lineage>
        <taxon>Bacteria</taxon>
        <taxon>Bacillati</taxon>
        <taxon>Bacillota</taxon>
        <taxon>Bacilli</taxon>
        <taxon>Bacillales</taxon>
        <taxon>Paenibacillaceae</taxon>
        <taxon>Paenibacillus</taxon>
    </lineage>
</organism>
<dbReference type="EMBL" id="JAROBY010000011">
    <property type="protein sequence ID" value="MEB4793466.1"/>
    <property type="molecule type" value="Genomic_DNA"/>
</dbReference>
<dbReference type="InterPro" id="IPR036097">
    <property type="entry name" value="HisK_dim/P_sf"/>
</dbReference>
<keyword evidence="9" id="KW-1133">Transmembrane helix</keyword>
<evidence type="ECO:0000256" key="2">
    <source>
        <dbReference type="ARBA" id="ARBA00012438"/>
    </source>
</evidence>
<feature type="transmembrane region" description="Helical" evidence="9">
    <location>
        <begin position="303"/>
        <end position="326"/>
    </location>
</feature>
<dbReference type="Gene3D" id="1.10.287.130">
    <property type="match status" value="1"/>
</dbReference>
<dbReference type="PROSITE" id="PS50109">
    <property type="entry name" value="HIS_KIN"/>
    <property type="match status" value="1"/>
</dbReference>
<keyword evidence="13" id="KW-1185">Reference proteome</keyword>
<evidence type="ECO:0000256" key="9">
    <source>
        <dbReference type="SAM" id="Phobius"/>
    </source>
</evidence>
<dbReference type="SMART" id="SM00388">
    <property type="entry name" value="HisKA"/>
    <property type="match status" value="1"/>
</dbReference>
<proteinExistence type="predicted"/>
<dbReference type="PRINTS" id="PR00344">
    <property type="entry name" value="BCTRLSENSOR"/>
</dbReference>
<dbReference type="PANTHER" id="PTHR43065:SF46">
    <property type="entry name" value="C4-DICARBOXYLATE TRANSPORT SENSOR PROTEIN DCTB"/>
    <property type="match status" value="1"/>
</dbReference>
<evidence type="ECO:0000256" key="3">
    <source>
        <dbReference type="ARBA" id="ARBA00022553"/>
    </source>
</evidence>
<dbReference type="SMART" id="SM00387">
    <property type="entry name" value="HATPase_c"/>
    <property type="match status" value="1"/>
</dbReference>
<feature type="transmembrane region" description="Helical" evidence="9">
    <location>
        <begin position="208"/>
        <end position="231"/>
    </location>
</feature>
<keyword evidence="8" id="KW-0902">Two-component regulatory system</keyword>
<sequence length="631" mass="72476">MKRFSQTLWLVVLVAVLSSSFLMPRAFADDVPEEMKTISEYSILWGDPSESLESVRSASPERWIVVKIGKSFPNKPQHISSVWIKFQLPTHIPKDYGIYIQDIRTQKMKVYIGEHLIRETRYDFPYDAQRGLFPISSEESGETVYLKLESTMDRLSIYSTIRIDQYSILMRSYVLQDLQNIILGSAFLFIALIMLIGSVFLKRGQIRSWVLISIVSLSVGIIFITYSPFVYANFTNYGGLFINLFDVALNVFLPALTWSFEQIFDNGKFKWVRRFRKFQVAYSVLLIAFMFINQLNHYQFNKAYFFVAVTVLGYLMIFQFVLIIGLCFQLMRKGNKEAVVFSIGFGTLAVMSILDLVNFYTSSLNYQFYLWKWGGIALFITLIVILVRRFALNQELLVNYSKELEFYNHQLQLSERTEIISSLAASVAHEVRNPLQVTRGFLQLIGSRSEEKEKEYMQIAIEELDRASVIITDFLTFSKPQLDETVDIDVNQVIKQIEGIIMPLATLQGGRIAVSVPPNLYIRGNVSKFKQVMINLIKNSIEAFQDDGEVQIRAYEMDSKIYLHIKDNGQGIEAAELAKLGKPYFTTKQKGTGLGLMVTFRIIEAMQGEIVFESQKNNGTEVIMSFPKVKQ</sequence>
<evidence type="ECO:0000313" key="13">
    <source>
        <dbReference type="Proteomes" id="UP001355653"/>
    </source>
</evidence>
<evidence type="ECO:0000313" key="12">
    <source>
        <dbReference type="EMBL" id="MEB4793466.1"/>
    </source>
</evidence>
<dbReference type="InterPro" id="IPR003661">
    <property type="entry name" value="HisK_dim/P_dom"/>
</dbReference>
<feature type="transmembrane region" description="Helical" evidence="9">
    <location>
        <begin position="237"/>
        <end position="260"/>
    </location>
</feature>
<feature type="domain" description="Histidine kinase" evidence="11">
    <location>
        <begin position="426"/>
        <end position="630"/>
    </location>
</feature>
<keyword evidence="9" id="KW-0472">Membrane</keyword>
<dbReference type="CDD" id="cd00075">
    <property type="entry name" value="HATPase"/>
    <property type="match status" value="1"/>
</dbReference>
<keyword evidence="7 12" id="KW-0067">ATP-binding</keyword>
<gene>
    <name evidence="12" type="ORF">P5G65_06120</name>
</gene>
<dbReference type="RefSeq" id="WP_127456747.1">
    <property type="nucleotide sequence ID" value="NZ_JAROBY010000011.1"/>
</dbReference>
<dbReference type="InterPro" id="IPR004358">
    <property type="entry name" value="Sig_transdc_His_kin-like_C"/>
</dbReference>
<accession>A0ABU6D6U7</accession>
<evidence type="ECO:0000256" key="4">
    <source>
        <dbReference type="ARBA" id="ARBA00022679"/>
    </source>
</evidence>
<dbReference type="Pfam" id="PF02518">
    <property type="entry name" value="HATPase_c"/>
    <property type="match status" value="1"/>
</dbReference>
<keyword evidence="5" id="KW-0547">Nucleotide-binding</keyword>
<dbReference type="EC" id="2.7.13.3" evidence="2"/>
<dbReference type="InterPro" id="IPR003594">
    <property type="entry name" value="HATPase_dom"/>
</dbReference>
<evidence type="ECO:0000256" key="10">
    <source>
        <dbReference type="SAM" id="SignalP"/>
    </source>
</evidence>
<dbReference type="PANTHER" id="PTHR43065">
    <property type="entry name" value="SENSOR HISTIDINE KINASE"/>
    <property type="match status" value="1"/>
</dbReference>
<protein>
    <recommendedName>
        <fullName evidence="2">histidine kinase</fullName>
        <ecNumber evidence="2">2.7.13.3</ecNumber>
    </recommendedName>
</protein>
<feature type="transmembrane region" description="Helical" evidence="9">
    <location>
        <begin position="338"/>
        <end position="360"/>
    </location>
</feature>
<dbReference type="InterPro" id="IPR036890">
    <property type="entry name" value="HATPase_C_sf"/>
</dbReference>
<feature type="transmembrane region" description="Helical" evidence="9">
    <location>
        <begin position="181"/>
        <end position="201"/>
    </location>
</feature>
<evidence type="ECO:0000256" key="5">
    <source>
        <dbReference type="ARBA" id="ARBA00022741"/>
    </source>
</evidence>
<dbReference type="Proteomes" id="UP001355653">
    <property type="component" value="Unassembled WGS sequence"/>
</dbReference>